<dbReference type="GO" id="GO:0043020">
    <property type="term" value="C:NADPH oxidase complex"/>
    <property type="evidence" value="ECO:0007669"/>
    <property type="project" value="TreeGrafter"/>
</dbReference>
<evidence type="ECO:0000256" key="4">
    <source>
        <dbReference type="ARBA" id="ARBA00022989"/>
    </source>
</evidence>
<feature type="transmembrane region" description="Helical" evidence="8">
    <location>
        <begin position="56"/>
        <end position="80"/>
    </location>
</feature>
<evidence type="ECO:0000313" key="11">
    <source>
        <dbReference type="Proteomes" id="UP000266861"/>
    </source>
</evidence>
<feature type="transmembrane region" description="Helical" evidence="8">
    <location>
        <begin position="142"/>
        <end position="161"/>
    </location>
</feature>
<dbReference type="STRING" id="1348612.A0A397JUX5"/>
<protein>
    <recommendedName>
        <fullName evidence="9">FAD-binding FR-type domain-containing protein</fullName>
    </recommendedName>
</protein>
<dbReference type="InterPro" id="IPR017927">
    <property type="entry name" value="FAD-bd_FR_type"/>
</dbReference>
<dbReference type="AlphaFoldDB" id="A0A397JUX5"/>
<keyword evidence="6" id="KW-0406">Ion transport</keyword>
<dbReference type="OrthoDB" id="167398at2759"/>
<keyword evidence="2 8" id="KW-0812">Transmembrane</keyword>
<proteinExistence type="predicted"/>
<evidence type="ECO:0000256" key="1">
    <source>
        <dbReference type="ARBA" id="ARBA00004141"/>
    </source>
</evidence>
<comment type="subcellular location">
    <subcellularLocation>
        <location evidence="1">Membrane</location>
        <topology evidence="1">Multi-pass membrane protein</topology>
    </subcellularLocation>
</comment>
<dbReference type="InterPro" id="IPR039261">
    <property type="entry name" value="FNR_nucleotide-bd"/>
</dbReference>
<dbReference type="InterPro" id="IPR050369">
    <property type="entry name" value="RBOH/FRE"/>
</dbReference>
<dbReference type="GO" id="GO:0042554">
    <property type="term" value="P:superoxide anion generation"/>
    <property type="evidence" value="ECO:0007669"/>
    <property type="project" value="TreeGrafter"/>
</dbReference>
<keyword evidence="4 8" id="KW-1133">Transmembrane helix</keyword>
<dbReference type="CDD" id="cd06186">
    <property type="entry name" value="NOX_Duox_like_FAD_NADP"/>
    <property type="match status" value="1"/>
</dbReference>
<feature type="transmembrane region" description="Helical" evidence="8">
    <location>
        <begin position="101"/>
        <end position="122"/>
    </location>
</feature>
<organism evidence="10 11">
    <name type="scientific">Diversispora epigaea</name>
    <dbReference type="NCBI Taxonomy" id="1348612"/>
    <lineage>
        <taxon>Eukaryota</taxon>
        <taxon>Fungi</taxon>
        <taxon>Fungi incertae sedis</taxon>
        <taxon>Mucoromycota</taxon>
        <taxon>Glomeromycotina</taxon>
        <taxon>Glomeromycetes</taxon>
        <taxon>Diversisporales</taxon>
        <taxon>Diversisporaceae</taxon>
        <taxon>Diversispora</taxon>
    </lineage>
</organism>
<feature type="domain" description="FAD-binding FR-type" evidence="9">
    <location>
        <begin position="230"/>
        <end position="336"/>
    </location>
</feature>
<dbReference type="InterPro" id="IPR013112">
    <property type="entry name" value="FAD-bd_8"/>
</dbReference>
<dbReference type="SFLD" id="SFLDS00052">
    <property type="entry name" value="Ferric_Reductase_Domain"/>
    <property type="match status" value="1"/>
</dbReference>
<dbReference type="GO" id="GO:0006952">
    <property type="term" value="P:defense response"/>
    <property type="evidence" value="ECO:0007669"/>
    <property type="project" value="TreeGrafter"/>
</dbReference>
<comment type="caution">
    <text evidence="10">The sequence shown here is derived from an EMBL/GenBank/DDBJ whole genome shotgun (WGS) entry which is preliminary data.</text>
</comment>
<dbReference type="PROSITE" id="PS51384">
    <property type="entry name" value="FAD_FR"/>
    <property type="match status" value="1"/>
</dbReference>
<dbReference type="Gene3D" id="2.40.30.10">
    <property type="entry name" value="Translation factors"/>
    <property type="match status" value="1"/>
</dbReference>
<evidence type="ECO:0000256" key="7">
    <source>
        <dbReference type="ARBA" id="ARBA00023136"/>
    </source>
</evidence>
<keyword evidence="3" id="KW-0249">Electron transport</keyword>
<evidence type="ECO:0000256" key="2">
    <source>
        <dbReference type="ARBA" id="ARBA00022692"/>
    </source>
</evidence>
<dbReference type="Pfam" id="PF08022">
    <property type="entry name" value="FAD_binding_8"/>
    <property type="match status" value="1"/>
</dbReference>
<keyword evidence="11" id="KW-1185">Reference proteome</keyword>
<gene>
    <name evidence="10" type="ORF">Glove_9g101</name>
</gene>
<feature type="transmembrane region" description="Helical" evidence="8">
    <location>
        <begin position="17"/>
        <end position="36"/>
    </location>
</feature>
<reference evidence="10 11" key="1">
    <citation type="submission" date="2018-08" db="EMBL/GenBank/DDBJ databases">
        <title>Genome and evolution of the arbuscular mycorrhizal fungus Diversispora epigaea (formerly Glomus versiforme) and its bacterial endosymbionts.</title>
        <authorList>
            <person name="Sun X."/>
            <person name="Fei Z."/>
            <person name="Harrison M."/>
        </authorList>
    </citation>
    <scope>NUCLEOTIDE SEQUENCE [LARGE SCALE GENOMIC DNA]</scope>
    <source>
        <strain evidence="10 11">IT104</strain>
    </source>
</reference>
<dbReference type="Proteomes" id="UP000266861">
    <property type="component" value="Unassembled WGS sequence"/>
</dbReference>
<dbReference type="PANTHER" id="PTHR11972:SF39">
    <property type="entry name" value="FAD-BINDING FR-TYPE DOMAIN-CONTAINING PROTEIN"/>
    <property type="match status" value="1"/>
</dbReference>
<evidence type="ECO:0000256" key="8">
    <source>
        <dbReference type="SAM" id="Phobius"/>
    </source>
</evidence>
<dbReference type="InterPro" id="IPR013121">
    <property type="entry name" value="Fe_red_NAD-bd_6"/>
</dbReference>
<dbReference type="SUPFAM" id="SSF52343">
    <property type="entry name" value="Ferredoxin reductase-like, C-terminal NADP-linked domain"/>
    <property type="match status" value="1"/>
</dbReference>
<dbReference type="InterPro" id="IPR013130">
    <property type="entry name" value="Fe3_Rdtase_TM_dom"/>
</dbReference>
<accession>A0A397JUX5</accession>
<evidence type="ECO:0000259" key="9">
    <source>
        <dbReference type="PROSITE" id="PS51384"/>
    </source>
</evidence>
<evidence type="ECO:0000256" key="3">
    <source>
        <dbReference type="ARBA" id="ARBA00022982"/>
    </source>
</evidence>
<dbReference type="SUPFAM" id="SSF63380">
    <property type="entry name" value="Riboflavin synthase domain-like"/>
    <property type="match status" value="1"/>
</dbReference>
<dbReference type="InterPro" id="IPR017938">
    <property type="entry name" value="Riboflavin_synthase-like_b-brl"/>
</dbReference>
<dbReference type="GO" id="GO:0016175">
    <property type="term" value="F:superoxide-generating NAD(P)H oxidase activity"/>
    <property type="evidence" value="ECO:0007669"/>
    <property type="project" value="TreeGrafter"/>
</dbReference>
<keyword evidence="6" id="KW-0813">Transport</keyword>
<dbReference type="GO" id="GO:0006811">
    <property type="term" value="P:monoatomic ion transport"/>
    <property type="evidence" value="ECO:0007669"/>
    <property type="project" value="UniProtKB-KW"/>
</dbReference>
<dbReference type="Pfam" id="PF08030">
    <property type="entry name" value="NAD_binding_6"/>
    <property type="match status" value="1"/>
</dbReference>
<dbReference type="Gene3D" id="3.40.50.80">
    <property type="entry name" value="Nucleotide-binding domain of ferredoxin-NADP reductase (FNR) module"/>
    <property type="match status" value="1"/>
</dbReference>
<dbReference type="PANTHER" id="PTHR11972">
    <property type="entry name" value="NADPH OXIDASE"/>
    <property type="match status" value="1"/>
</dbReference>
<sequence>MVRLINYITREFAPKRLAFWIFWFGSHITLFLYGFYKQKCDVKLNKLNSIGPSVWISRGAGLCLAYDGALILLPVCRNLIKYLRAFRSLNYIMPFDENIWFHRQTSYAILFFTLIHVYAHYINFWKLQELGIFFAWSIHYKTWAGLTGHIMLLLMVLMYTSSHYKIRKQSFETFWYTHNLAFFFMLCLYFHGYGCFVKTDEGKCKGYHSWRFTLISGIIYFSERVLREIRARQETQITKVIARPLKTIEIQFNKPSFRYKAGQYLFLNVPAISKWQWHPFTITSAPDDPYVSVHVRQIGDFTNKLGNLLGCNRETPSSIDLPTLRVDGSYGAPSEDVFDNKIAILVGCGIGVTPFASILRNIWHRQKNEKSSQLKRVEFIWICREINSFEWFQSLLKTLEVTMPQGFLNFHIYLTSKVRESVIQNIMINEFGSLDPLTNFESRTHYGRPNFDEIFDRLKSTIESGNYLSRKKRNLETKIGVYYCGPNSLAKELKRKCKKANSDNFSFNFHKERF</sequence>
<name>A0A397JUX5_9GLOM</name>
<dbReference type="FunFam" id="2.40.30.10:FF:000091">
    <property type="entry name" value="NADPH oxidase (NoxA), putative"/>
    <property type="match status" value="1"/>
</dbReference>
<evidence type="ECO:0000256" key="5">
    <source>
        <dbReference type="ARBA" id="ARBA00023002"/>
    </source>
</evidence>
<keyword evidence="5" id="KW-0560">Oxidoreductase</keyword>
<dbReference type="SFLD" id="SFLDG01169">
    <property type="entry name" value="NADPH_oxidase_subgroup_(NOX)"/>
    <property type="match status" value="1"/>
</dbReference>
<evidence type="ECO:0000313" key="10">
    <source>
        <dbReference type="EMBL" id="RHZ89876.1"/>
    </source>
</evidence>
<dbReference type="EMBL" id="PQFF01000007">
    <property type="protein sequence ID" value="RHZ89876.1"/>
    <property type="molecule type" value="Genomic_DNA"/>
</dbReference>
<dbReference type="SFLD" id="SFLDG01168">
    <property type="entry name" value="Ferric_reductase_subgroup_(FRE"/>
    <property type="match status" value="1"/>
</dbReference>
<feature type="transmembrane region" description="Helical" evidence="8">
    <location>
        <begin position="173"/>
        <end position="194"/>
    </location>
</feature>
<evidence type="ECO:0000256" key="6">
    <source>
        <dbReference type="ARBA" id="ARBA00023065"/>
    </source>
</evidence>
<dbReference type="Pfam" id="PF01794">
    <property type="entry name" value="Ferric_reduct"/>
    <property type="match status" value="1"/>
</dbReference>
<keyword evidence="7 8" id="KW-0472">Membrane</keyword>